<evidence type="ECO:0000313" key="2">
    <source>
        <dbReference type="Proteomes" id="UP000078546"/>
    </source>
</evidence>
<accession>A0A1A8VUA2</accession>
<gene>
    <name evidence="1" type="ORF">POVCU1_009910</name>
</gene>
<protein>
    <submittedName>
        <fullName evidence="1">Uncharacterized protein</fullName>
    </submittedName>
</protein>
<sequence length="515" mass="59905">MAIFLAKDITRKVLSFPKCVRKNVHTGVKQNDKEKDIVERLLEKYKNLRSNDRIKLISSHLKNVKEKNVEDIYEFVKREEEEKEIQEEYEVKKRMRILKLRKPAYLQSKSVKKKVNNDFDFSSEYTEKTCLQKEKELKDIEKYTLIEDMYKAYIYSKAYTMLNNKYITKHNISNDFVHVMVNTIRQYILEKIRPTLINEFGVYTNPYMLFKNSLQNYLLNQYVKNAYEETLMDDYINRKTSLNILKINSANVPVEVFEPLASFRGDVHYNFDPREKFKVSIGTSLRILGALTDAVNKGAANKGAANTGAVNTGAANTGAANTGAANEVIDNPSREQGGDKTKMYEREDDLVNKILSILPENKKFPFENYPFENLKSFRTHIQKKYIGGIKNSKPLNIEEEELNNVRYPNLQCVAHSLPRDVKYRDNVIHAIKVLERSKHWDHASKIKAINTLIDVWNNMHSSGHYENVLDKALPAIYTKDMLRKTRTRKDTYNKGLTYIQSLTTQKPLHARSKKG</sequence>
<proteinExistence type="predicted"/>
<dbReference type="Pfam" id="PF01469">
    <property type="entry name" value="Pentapeptide_2"/>
    <property type="match status" value="1"/>
</dbReference>
<name>A0A1A8VUA2_PLAOA</name>
<dbReference type="Proteomes" id="UP000078546">
    <property type="component" value="Unassembled WGS sequence"/>
</dbReference>
<organism evidence="1 2">
    <name type="scientific">Plasmodium ovale curtisi</name>
    <dbReference type="NCBI Taxonomy" id="864141"/>
    <lineage>
        <taxon>Eukaryota</taxon>
        <taxon>Sar</taxon>
        <taxon>Alveolata</taxon>
        <taxon>Apicomplexa</taxon>
        <taxon>Aconoidasida</taxon>
        <taxon>Haemosporida</taxon>
        <taxon>Plasmodiidae</taxon>
        <taxon>Plasmodium</taxon>
        <taxon>Plasmodium (Plasmodium)</taxon>
    </lineage>
</organism>
<dbReference type="InterPro" id="IPR002989">
    <property type="entry name" value="Mycobac_pentapep"/>
</dbReference>
<dbReference type="EMBL" id="FLQV01000176">
    <property type="protein sequence ID" value="SBS84052.1"/>
    <property type="molecule type" value="Genomic_DNA"/>
</dbReference>
<evidence type="ECO:0000313" key="1">
    <source>
        <dbReference type="EMBL" id="SBS84052.1"/>
    </source>
</evidence>
<reference evidence="2" key="1">
    <citation type="submission" date="2016-05" db="EMBL/GenBank/DDBJ databases">
        <authorList>
            <person name="Naeem Raeece"/>
        </authorList>
    </citation>
    <scope>NUCLEOTIDE SEQUENCE [LARGE SCALE GENOMIC DNA]</scope>
</reference>
<dbReference type="AlphaFoldDB" id="A0A1A8VUA2"/>